<comment type="caution">
    <text evidence="1">The sequence shown here is derived from an EMBL/GenBank/DDBJ whole genome shotgun (WGS) entry which is preliminary data.</text>
</comment>
<reference evidence="1" key="1">
    <citation type="submission" date="2021-02" db="EMBL/GenBank/DDBJ databases">
        <authorList>
            <person name="Nowell W R."/>
        </authorList>
    </citation>
    <scope>NUCLEOTIDE SEQUENCE</scope>
</reference>
<name>A0A814ZPT2_9BILA</name>
<dbReference type="Proteomes" id="UP000663844">
    <property type="component" value="Unassembled WGS sequence"/>
</dbReference>
<evidence type="ECO:0000313" key="3">
    <source>
        <dbReference type="EMBL" id="CAF3812184.1"/>
    </source>
</evidence>
<accession>A0A814ZPT2</accession>
<dbReference type="Proteomes" id="UP000663860">
    <property type="component" value="Unassembled WGS sequence"/>
</dbReference>
<evidence type="ECO:0000313" key="4">
    <source>
        <dbReference type="EMBL" id="CAF3980430.1"/>
    </source>
</evidence>
<organism evidence="1 5">
    <name type="scientific">Adineta steineri</name>
    <dbReference type="NCBI Taxonomy" id="433720"/>
    <lineage>
        <taxon>Eukaryota</taxon>
        <taxon>Metazoa</taxon>
        <taxon>Spiralia</taxon>
        <taxon>Gnathifera</taxon>
        <taxon>Rotifera</taxon>
        <taxon>Eurotatoria</taxon>
        <taxon>Bdelloidea</taxon>
        <taxon>Adinetida</taxon>
        <taxon>Adinetidae</taxon>
        <taxon>Adineta</taxon>
    </lineage>
</organism>
<sequence length="193" mass="22561">MKTTIDELCSDIWQQVFEYFDPIELFYSLIHVTTAADEVLFNRSYRLQLRKLIVESNIDNLSEKVPLNQIISLELHQQSCLDIIEQFSEVRSLKLVGQSQWVIRVLTKVLYVDVEGFVINHKWLNLFESCPTLDTVTVNLSIEQDVNFFPIDIVETSLHEVNLNLISMDDDCGYFSDGRNQRRWWILSGIITK</sequence>
<dbReference type="EMBL" id="CAJOAZ010003046">
    <property type="protein sequence ID" value="CAF3980430.1"/>
    <property type="molecule type" value="Genomic_DNA"/>
</dbReference>
<dbReference type="Proteomes" id="UP000663845">
    <property type="component" value="Unassembled WGS sequence"/>
</dbReference>
<dbReference type="EMBL" id="CAJOBB010001121">
    <property type="protein sequence ID" value="CAF3812184.1"/>
    <property type="molecule type" value="Genomic_DNA"/>
</dbReference>
<evidence type="ECO:0000313" key="2">
    <source>
        <dbReference type="EMBL" id="CAF1281103.1"/>
    </source>
</evidence>
<dbReference type="EMBL" id="CAJNOG010000521">
    <property type="protein sequence ID" value="CAF1281103.1"/>
    <property type="molecule type" value="Genomic_DNA"/>
</dbReference>
<proteinExistence type="predicted"/>
<gene>
    <name evidence="1" type="ORF">IZO911_LOCUS31062</name>
    <name evidence="2" type="ORF">JYZ213_LOCUS31238</name>
    <name evidence="3" type="ORF">KXQ929_LOCUS17688</name>
    <name evidence="4" type="ORF">OXD698_LOCUS28353</name>
</gene>
<dbReference type="EMBL" id="CAJNOE010000499">
    <property type="protein sequence ID" value="CAF1245835.1"/>
    <property type="molecule type" value="Genomic_DNA"/>
</dbReference>
<evidence type="ECO:0000313" key="1">
    <source>
        <dbReference type="EMBL" id="CAF1245835.1"/>
    </source>
</evidence>
<protein>
    <submittedName>
        <fullName evidence="1">Uncharacterized protein</fullName>
    </submittedName>
</protein>
<dbReference type="AlphaFoldDB" id="A0A814ZPT2"/>
<dbReference type="Proteomes" id="UP000663868">
    <property type="component" value="Unassembled WGS sequence"/>
</dbReference>
<evidence type="ECO:0000313" key="5">
    <source>
        <dbReference type="Proteomes" id="UP000663860"/>
    </source>
</evidence>